<dbReference type="EMBL" id="CP144690">
    <property type="protein sequence ID" value="WVY91936.1"/>
    <property type="molecule type" value="Genomic_DNA"/>
</dbReference>
<keyword evidence="3" id="KW-1185">Reference proteome</keyword>
<organism evidence="2 3">
    <name type="scientific">Vigna mungo</name>
    <name type="common">Black gram</name>
    <name type="synonym">Phaseolus mungo</name>
    <dbReference type="NCBI Taxonomy" id="3915"/>
    <lineage>
        <taxon>Eukaryota</taxon>
        <taxon>Viridiplantae</taxon>
        <taxon>Streptophyta</taxon>
        <taxon>Embryophyta</taxon>
        <taxon>Tracheophyta</taxon>
        <taxon>Spermatophyta</taxon>
        <taxon>Magnoliopsida</taxon>
        <taxon>eudicotyledons</taxon>
        <taxon>Gunneridae</taxon>
        <taxon>Pentapetalae</taxon>
        <taxon>rosids</taxon>
        <taxon>fabids</taxon>
        <taxon>Fabales</taxon>
        <taxon>Fabaceae</taxon>
        <taxon>Papilionoideae</taxon>
        <taxon>50 kb inversion clade</taxon>
        <taxon>NPAAA clade</taxon>
        <taxon>indigoferoid/millettioid clade</taxon>
        <taxon>Phaseoleae</taxon>
        <taxon>Vigna</taxon>
    </lineage>
</organism>
<evidence type="ECO:0000313" key="2">
    <source>
        <dbReference type="EMBL" id="WVY91936.1"/>
    </source>
</evidence>
<keyword evidence="1" id="KW-0472">Membrane</keyword>
<gene>
    <name evidence="2" type="ORF">V8G54_037450</name>
</gene>
<protein>
    <submittedName>
        <fullName evidence="2">Uncharacterized protein</fullName>
    </submittedName>
</protein>
<dbReference type="Proteomes" id="UP001374535">
    <property type="component" value="Chromosome 11"/>
</dbReference>
<evidence type="ECO:0000256" key="1">
    <source>
        <dbReference type="SAM" id="Phobius"/>
    </source>
</evidence>
<keyword evidence="1" id="KW-1133">Transmembrane helix</keyword>
<name>A0AAQ3MIP6_VIGMU</name>
<sequence length="102" mass="11461">MLDFEVRDECSQNDVLLSALCSAIIVFPTSCRVHYSNAVCLKNSMQQKTVSLMKSSSSPTLQFYATRTKCSFIVSNMISIPVNLVILLTYKLCCITKKVRKL</sequence>
<proteinExistence type="predicted"/>
<feature type="transmembrane region" description="Helical" evidence="1">
    <location>
        <begin position="72"/>
        <end position="93"/>
    </location>
</feature>
<reference evidence="2 3" key="1">
    <citation type="journal article" date="2023" name="Life. Sci Alliance">
        <title>Evolutionary insights into 3D genome organization and epigenetic landscape of Vigna mungo.</title>
        <authorList>
            <person name="Junaid A."/>
            <person name="Singh B."/>
            <person name="Bhatia S."/>
        </authorList>
    </citation>
    <scope>NUCLEOTIDE SEQUENCE [LARGE SCALE GENOMIC DNA]</scope>
    <source>
        <strain evidence="2">Urdbean</strain>
    </source>
</reference>
<dbReference type="AlphaFoldDB" id="A0AAQ3MIP6"/>
<accession>A0AAQ3MIP6</accession>
<keyword evidence="1" id="KW-0812">Transmembrane</keyword>
<evidence type="ECO:0000313" key="3">
    <source>
        <dbReference type="Proteomes" id="UP001374535"/>
    </source>
</evidence>